<organism evidence="1 2">
    <name type="scientific">Bacillus mycoides</name>
    <dbReference type="NCBI Taxonomy" id="1405"/>
    <lineage>
        <taxon>Bacteria</taxon>
        <taxon>Bacillati</taxon>
        <taxon>Bacillota</taxon>
        <taxon>Bacilli</taxon>
        <taxon>Bacillales</taxon>
        <taxon>Bacillaceae</taxon>
        <taxon>Bacillus</taxon>
        <taxon>Bacillus cereus group</taxon>
    </lineage>
</organism>
<evidence type="ECO:0000313" key="1">
    <source>
        <dbReference type="EMBL" id="ARJ25929.1"/>
    </source>
</evidence>
<dbReference type="EMBL" id="CP020748">
    <property type="protein sequence ID" value="ARJ25929.1"/>
    <property type="molecule type" value="Genomic_DNA"/>
</dbReference>
<proteinExistence type="predicted"/>
<dbReference type="AlphaFoldDB" id="A0A1W6AJC4"/>
<gene>
    <name evidence="1" type="ORF">B7492_33385</name>
</gene>
<protein>
    <submittedName>
        <fullName evidence="1">Uncharacterized protein</fullName>
    </submittedName>
</protein>
<dbReference type="Proteomes" id="UP000192932">
    <property type="component" value="Plasmid unnamed5"/>
</dbReference>
<reference evidence="1 2" key="1">
    <citation type="submission" date="2017-04" db="EMBL/GenBank/DDBJ databases">
        <title>The Characteristic of a Fine Plant Growth-Promoting Rhizobacteria Bacillus mycoides Gnyt1 and its Whole Genome Sequencing Analysis.</title>
        <authorList>
            <person name="Li J.H."/>
            <person name="Yao T."/>
        </authorList>
    </citation>
    <scope>NUCLEOTIDE SEQUENCE [LARGE SCALE GENOMIC DNA]</scope>
    <source>
        <strain evidence="1 2">Gnyt1</strain>
        <plasmid evidence="2">Plasmid unnamed5</plasmid>
    </source>
</reference>
<accession>A0A1W6AJC4</accession>
<geneLocation type="plasmid" evidence="1 2">
    <name>unnamed5</name>
</geneLocation>
<dbReference type="RefSeq" id="WP_085313615.1">
    <property type="nucleotide sequence ID" value="NZ_CP020748.1"/>
</dbReference>
<name>A0A1W6AJC4_BACMY</name>
<evidence type="ECO:0000313" key="2">
    <source>
        <dbReference type="Proteomes" id="UP000192932"/>
    </source>
</evidence>
<sequence>MKQVKTIETDGWNISVNDIFTNGRMPYRLKVIKIEIENEQANPNDAKIYCVAIDLKNDKKLVKTVDVPEGDSNRAWYINEFWSK</sequence>
<keyword evidence="1" id="KW-0614">Plasmid</keyword>